<comment type="caution">
    <text evidence="8">The sequence shown here is derived from an EMBL/GenBank/DDBJ whole genome shotgun (WGS) entry which is preliminary data.</text>
</comment>
<evidence type="ECO:0000256" key="6">
    <source>
        <dbReference type="SAM" id="MobiDB-lite"/>
    </source>
</evidence>
<feature type="compositionally biased region" description="Low complexity" evidence="6">
    <location>
        <begin position="198"/>
        <end position="214"/>
    </location>
</feature>
<feature type="compositionally biased region" description="Low complexity" evidence="6">
    <location>
        <begin position="34"/>
        <end position="47"/>
    </location>
</feature>
<keyword evidence="5" id="KW-0472">Membrane</keyword>
<proteinExistence type="predicted"/>
<evidence type="ECO:0000256" key="5">
    <source>
        <dbReference type="ARBA" id="ARBA00023136"/>
    </source>
</evidence>
<feature type="region of interest" description="Disordered" evidence="6">
    <location>
        <begin position="164"/>
        <end position="214"/>
    </location>
</feature>
<feature type="domain" description="Dynamin N-terminal" evidence="7">
    <location>
        <begin position="113"/>
        <end position="293"/>
    </location>
</feature>
<evidence type="ECO:0000313" key="9">
    <source>
        <dbReference type="Proteomes" id="UP001206206"/>
    </source>
</evidence>
<dbReference type="Gene3D" id="3.40.50.300">
    <property type="entry name" value="P-loop containing nucleotide triphosphate hydrolases"/>
    <property type="match status" value="1"/>
</dbReference>
<feature type="compositionally biased region" description="Basic and acidic residues" evidence="6">
    <location>
        <begin position="13"/>
        <end position="25"/>
    </location>
</feature>
<evidence type="ECO:0000256" key="1">
    <source>
        <dbReference type="ARBA" id="ARBA00004370"/>
    </source>
</evidence>
<accession>A0ABT1PD83</accession>
<dbReference type="Pfam" id="PF00350">
    <property type="entry name" value="Dynamin_N"/>
    <property type="match status" value="1"/>
</dbReference>
<dbReference type="RefSeq" id="WP_255928334.1">
    <property type="nucleotide sequence ID" value="NZ_JANFNH010000014.1"/>
</dbReference>
<protein>
    <submittedName>
        <fullName evidence="8">Dynamin family protein</fullName>
    </submittedName>
</protein>
<feature type="region of interest" description="Disordered" evidence="6">
    <location>
        <begin position="1"/>
        <end position="47"/>
    </location>
</feature>
<gene>
    <name evidence="8" type="ORF">NON19_15190</name>
</gene>
<dbReference type="InterPro" id="IPR027094">
    <property type="entry name" value="Mitofusin_fam"/>
</dbReference>
<keyword evidence="3" id="KW-0378">Hydrolase</keyword>
<keyword evidence="2" id="KW-0547">Nucleotide-binding</keyword>
<reference evidence="8 9" key="1">
    <citation type="submission" date="2022-06" db="EMBL/GenBank/DDBJ databases">
        <title>Draft genome sequence of type strain Streptomyces rubrisoli DSM 42083.</title>
        <authorList>
            <person name="Duangmal K."/>
            <person name="Klaysubun C."/>
        </authorList>
    </citation>
    <scope>NUCLEOTIDE SEQUENCE [LARGE SCALE GENOMIC DNA]</scope>
    <source>
        <strain evidence="8 9">DSM 42083</strain>
    </source>
</reference>
<evidence type="ECO:0000259" key="7">
    <source>
        <dbReference type="Pfam" id="PF00350"/>
    </source>
</evidence>
<dbReference type="PANTHER" id="PTHR10465:SF0">
    <property type="entry name" value="SARCALUMENIN"/>
    <property type="match status" value="1"/>
</dbReference>
<dbReference type="InterPro" id="IPR045063">
    <property type="entry name" value="Dynamin_N"/>
</dbReference>
<dbReference type="InterPro" id="IPR027417">
    <property type="entry name" value="P-loop_NTPase"/>
</dbReference>
<evidence type="ECO:0000256" key="4">
    <source>
        <dbReference type="ARBA" id="ARBA00023134"/>
    </source>
</evidence>
<dbReference type="EMBL" id="JANFNH010000014">
    <property type="protein sequence ID" value="MCQ4043332.1"/>
    <property type="molecule type" value="Genomic_DNA"/>
</dbReference>
<name>A0ABT1PD83_9ACTN</name>
<evidence type="ECO:0000313" key="8">
    <source>
        <dbReference type="EMBL" id="MCQ4043332.1"/>
    </source>
</evidence>
<feature type="compositionally biased region" description="Polar residues" evidence="6">
    <location>
        <begin position="1"/>
        <end position="10"/>
    </location>
</feature>
<dbReference type="Proteomes" id="UP001206206">
    <property type="component" value="Unassembled WGS sequence"/>
</dbReference>
<evidence type="ECO:0000256" key="3">
    <source>
        <dbReference type="ARBA" id="ARBA00022801"/>
    </source>
</evidence>
<comment type="subcellular location">
    <subcellularLocation>
        <location evidence="1">Membrane</location>
    </subcellularLocation>
</comment>
<sequence>MDAEQDTPTVASDRADAAAPPERHGAAAPPPDPAGAVPGEDASAADAAAIPPAAGVPAGSCAVPLVDHVPDVTAETSGWLREARALAERAGLEEVVTVLDELSAGRGRPTFRIAVVGEFNRGKSTLLNTLLGRDLLPTGPLPVTRTQVAVRAGAEDALTVEWPDGRRETRRPDAPDAWHGLAFAPDEPDTVAGTTDRPGTADPAGSGAPTPGAPVVTLTAAGEWLRSLGAELLDTPGVNSGSAEQFEQVRKALAGSDAALFVVSALSPMGVTERHLLEGEVLCRHVVFAAVVVTMLDLLEPAEREAAMLDIQERLADLSAIRVLPAPAPGAAGPSVVRAAVEEFAATDQRGLWRDRRIAAQVADQCAALSRFAATALAAGRLSETEIEERRAAARSAAEAGERRWEQLRIDLTHRQLSVGATARDEIHKRRDDLVERLRWELERAQDPRLWWQRDLPVRLRRELALIAGECERTIALPALADDARWLDREIAALLPDAPAGSAPSELRLTAEPLISGEISDLGRTRLLNRLGAQGGAIVGYLVAAARSASMPMIYGAGFSILGGLIAEASIRSATEEQRREVHAVLVRVVGESIAAFQRQTAEVIAEVHGELFERLDRSRRAWQQAADPAAASAERPGTDWEDLARSAASLATRIRTAMHS</sequence>
<keyword evidence="9" id="KW-1185">Reference proteome</keyword>
<keyword evidence="4" id="KW-0342">GTP-binding</keyword>
<evidence type="ECO:0000256" key="2">
    <source>
        <dbReference type="ARBA" id="ARBA00022741"/>
    </source>
</evidence>
<feature type="compositionally biased region" description="Basic and acidic residues" evidence="6">
    <location>
        <begin position="164"/>
        <end position="176"/>
    </location>
</feature>
<organism evidence="8 9">
    <name type="scientific">Streptantibioticus rubrisoli</name>
    <dbReference type="NCBI Taxonomy" id="1387313"/>
    <lineage>
        <taxon>Bacteria</taxon>
        <taxon>Bacillati</taxon>
        <taxon>Actinomycetota</taxon>
        <taxon>Actinomycetes</taxon>
        <taxon>Kitasatosporales</taxon>
        <taxon>Streptomycetaceae</taxon>
        <taxon>Streptantibioticus</taxon>
    </lineage>
</organism>
<dbReference type="PANTHER" id="PTHR10465">
    <property type="entry name" value="TRANSMEMBRANE GTPASE FZO1"/>
    <property type="match status" value="1"/>
</dbReference>
<dbReference type="SUPFAM" id="SSF52540">
    <property type="entry name" value="P-loop containing nucleoside triphosphate hydrolases"/>
    <property type="match status" value="1"/>
</dbReference>